<gene>
    <name evidence="3" type="ORF">NQ318_006979</name>
</gene>
<organism evidence="3 4">
    <name type="scientific">Aromia moschata</name>
    <dbReference type="NCBI Taxonomy" id="1265417"/>
    <lineage>
        <taxon>Eukaryota</taxon>
        <taxon>Metazoa</taxon>
        <taxon>Ecdysozoa</taxon>
        <taxon>Arthropoda</taxon>
        <taxon>Hexapoda</taxon>
        <taxon>Insecta</taxon>
        <taxon>Pterygota</taxon>
        <taxon>Neoptera</taxon>
        <taxon>Endopterygota</taxon>
        <taxon>Coleoptera</taxon>
        <taxon>Polyphaga</taxon>
        <taxon>Cucujiformia</taxon>
        <taxon>Chrysomeloidea</taxon>
        <taxon>Cerambycidae</taxon>
        <taxon>Cerambycinae</taxon>
        <taxon>Callichromatini</taxon>
        <taxon>Aromia</taxon>
    </lineage>
</organism>
<evidence type="ECO:0000256" key="1">
    <source>
        <dbReference type="SAM" id="MobiDB-lite"/>
    </source>
</evidence>
<name>A0AAV8X955_9CUCU</name>
<dbReference type="Proteomes" id="UP001162162">
    <property type="component" value="Unassembled WGS sequence"/>
</dbReference>
<dbReference type="GO" id="GO:0007165">
    <property type="term" value="P:signal transduction"/>
    <property type="evidence" value="ECO:0007669"/>
    <property type="project" value="InterPro"/>
</dbReference>
<evidence type="ECO:0000259" key="2">
    <source>
        <dbReference type="PROSITE" id="PS50017"/>
    </source>
</evidence>
<comment type="caution">
    <text evidence="3">The sequence shown here is derived from an EMBL/GenBank/DDBJ whole genome shotgun (WGS) entry which is preliminary data.</text>
</comment>
<proteinExistence type="predicted"/>
<feature type="compositionally biased region" description="Acidic residues" evidence="1">
    <location>
        <begin position="19"/>
        <end position="33"/>
    </location>
</feature>
<dbReference type="Pfam" id="PF13843">
    <property type="entry name" value="DDE_Tnp_1_7"/>
    <property type="match status" value="1"/>
</dbReference>
<accession>A0AAV8X955</accession>
<dbReference type="InterPro" id="IPR000488">
    <property type="entry name" value="Death_dom"/>
</dbReference>
<feature type="region of interest" description="Disordered" evidence="1">
    <location>
        <begin position="13"/>
        <end position="40"/>
    </location>
</feature>
<sequence length="225" mass="26633">MSYDEREQERLLQLWRDGETDEEAIGSESETEPEDHIKTEQEISDEDLVAEEKQMYKTCTEKRPFFYLWEKDRKTKWTEYPRNLAVRTRQVDILRMKLPYPKNIAREAVSPLECWVKETDVDEIKAVLGLLYLAGLFRSNRQNLKDLWASDGTGIEIFRSTMALKRFQFLLACLRFDDQSSRADRRSLDKLAPIRAIFDRFVDHCKESYAPSQYPVTIDEKLEAF</sequence>
<dbReference type="PANTHER" id="PTHR46599">
    <property type="entry name" value="PIGGYBAC TRANSPOSABLE ELEMENT-DERIVED PROTEIN 4"/>
    <property type="match status" value="1"/>
</dbReference>
<dbReference type="PANTHER" id="PTHR46599:SF3">
    <property type="entry name" value="PIGGYBAC TRANSPOSABLE ELEMENT-DERIVED PROTEIN 4"/>
    <property type="match status" value="1"/>
</dbReference>
<dbReference type="EMBL" id="JAPWTK010000944">
    <property type="protein sequence ID" value="KAJ8935049.1"/>
    <property type="molecule type" value="Genomic_DNA"/>
</dbReference>
<dbReference type="InterPro" id="IPR029526">
    <property type="entry name" value="PGBD"/>
</dbReference>
<reference evidence="3" key="1">
    <citation type="journal article" date="2023" name="Insect Mol. Biol.">
        <title>Genome sequencing provides insights into the evolution of gene families encoding plant cell wall-degrading enzymes in longhorned beetles.</title>
        <authorList>
            <person name="Shin N.R."/>
            <person name="Okamura Y."/>
            <person name="Kirsch R."/>
            <person name="Pauchet Y."/>
        </authorList>
    </citation>
    <scope>NUCLEOTIDE SEQUENCE</scope>
    <source>
        <strain evidence="3">AMC_N1</strain>
    </source>
</reference>
<feature type="domain" description="Death" evidence="2">
    <location>
        <begin position="76"/>
        <end position="131"/>
    </location>
</feature>
<dbReference type="PROSITE" id="PS50017">
    <property type="entry name" value="DEATH_DOMAIN"/>
    <property type="match status" value="1"/>
</dbReference>
<protein>
    <recommendedName>
        <fullName evidence="2">Death domain-containing protein</fullName>
    </recommendedName>
</protein>
<evidence type="ECO:0000313" key="4">
    <source>
        <dbReference type="Proteomes" id="UP001162162"/>
    </source>
</evidence>
<keyword evidence="4" id="KW-1185">Reference proteome</keyword>
<evidence type="ECO:0000313" key="3">
    <source>
        <dbReference type="EMBL" id="KAJ8935049.1"/>
    </source>
</evidence>
<dbReference type="AlphaFoldDB" id="A0AAV8X955"/>